<feature type="transmembrane region" description="Helical" evidence="7">
    <location>
        <begin position="28"/>
        <end position="47"/>
    </location>
</feature>
<comment type="caution">
    <text evidence="9">The sequence shown here is derived from an EMBL/GenBank/DDBJ whole genome shotgun (WGS) entry which is preliminary data.</text>
</comment>
<sequence length="542" mass="56400">MSAPTRLTVARDAGGRAGRWRPPGGGRGWAVVWMLAVVWSLGGWLVADGPVVNASGWSRFAEFFAAALSPQLSTDFLLRTGSAALSTLSYAVLGTLLAVVVGLVIGVLVSETWWAAGTGATSHRGVSRVGWLLTRLALAVPRGVHEAVWALLLLSVLGRDPLVGVLAIAIPFGAITAKVYAEIIDESAGDAYAALRAAGARRGPALLYAVLPTALPDLVSYAFYRFECAVRSAVVLGMVGAGGLGFELVLSLSGSRHAEVWTLIYTVVVIGAVVERWGSGLRRAGGAARSRLSAVAVLGLVLAALVHLGPSLSRVVSFRTAELLAGLVAEMFPPSLPEGGWSRLLEGALVTLQMSLVAGTVAAVAAVAVAFVAARGGTTPAHRSAGMLARWLLLLTRSLPPPIWALLFLFLLLPGPLPGALALGVYNFGVLGRLCAEVVENLDRRSHDHLVATGAPAVSAFAYAVVPQAGGRFLTYGLYRWEVAVRETVVVGIVGAGGLGRLLEDQRVAFDLDAMAGTVLALIVLCALVDLISATVRGSLRR</sequence>
<dbReference type="RefSeq" id="WP_277551356.1">
    <property type="nucleotide sequence ID" value="NZ_JARAMH010000008.1"/>
</dbReference>
<feature type="transmembrane region" description="Helical" evidence="7">
    <location>
        <begin position="514"/>
        <end position="536"/>
    </location>
</feature>
<feature type="transmembrane region" description="Helical" evidence="7">
    <location>
        <begin position="419"/>
        <end position="436"/>
    </location>
</feature>
<dbReference type="InterPro" id="IPR000515">
    <property type="entry name" value="MetI-like"/>
</dbReference>
<evidence type="ECO:0000313" key="9">
    <source>
        <dbReference type="EMBL" id="MFC4905032.1"/>
    </source>
</evidence>
<feature type="domain" description="ABC transmembrane type-1" evidence="8">
    <location>
        <begin position="84"/>
        <end position="276"/>
    </location>
</feature>
<dbReference type="Pfam" id="PF00528">
    <property type="entry name" value="BPD_transp_1"/>
    <property type="match status" value="2"/>
</dbReference>
<evidence type="ECO:0000256" key="4">
    <source>
        <dbReference type="ARBA" id="ARBA00022692"/>
    </source>
</evidence>
<dbReference type="SUPFAM" id="SSF161098">
    <property type="entry name" value="MetI-like"/>
    <property type="match status" value="2"/>
</dbReference>
<feature type="transmembrane region" description="Helical" evidence="7">
    <location>
        <begin position="161"/>
        <end position="181"/>
    </location>
</feature>
<accession>A0ABV9TQD2</accession>
<proteinExistence type="inferred from homology"/>
<feature type="transmembrane region" description="Helical" evidence="7">
    <location>
        <begin position="394"/>
        <end position="413"/>
    </location>
</feature>
<evidence type="ECO:0000256" key="3">
    <source>
        <dbReference type="ARBA" id="ARBA00022475"/>
    </source>
</evidence>
<name>A0ABV9TQD2_9MICC</name>
<keyword evidence="6 7" id="KW-0472">Membrane</keyword>
<evidence type="ECO:0000259" key="8">
    <source>
        <dbReference type="PROSITE" id="PS50928"/>
    </source>
</evidence>
<keyword evidence="2 7" id="KW-0813">Transport</keyword>
<feature type="transmembrane region" description="Helical" evidence="7">
    <location>
        <begin position="448"/>
        <end position="466"/>
    </location>
</feature>
<feature type="domain" description="ABC transmembrane type-1" evidence="8">
    <location>
        <begin position="348"/>
        <end position="533"/>
    </location>
</feature>
<keyword evidence="5 7" id="KW-1133">Transmembrane helix</keyword>
<comment type="subcellular location">
    <subcellularLocation>
        <location evidence="1 7">Cell membrane</location>
        <topology evidence="1 7">Multi-pass membrane protein</topology>
    </subcellularLocation>
</comment>
<dbReference type="Gene3D" id="1.10.3720.10">
    <property type="entry name" value="MetI-like"/>
    <property type="match status" value="2"/>
</dbReference>
<feature type="transmembrane region" description="Helical" evidence="7">
    <location>
        <begin position="290"/>
        <end position="309"/>
    </location>
</feature>
<keyword evidence="10" id="KW-1185">Reference proteome</keyword>
<dbReference type="Proteomes" id="UP001595797">
    <property type="component" value="Unassembled WGS sequence"/>
</dbReference>
<reference evidence="10" key="1">
    <citation type="journal article" date="2019" name="Int. J. Syst. Evol. Microbiol.">
        <title>The Global Catalogue of Microorganisms (GCM) 10K type strain sequencing project: providing services to taxonomists for standard genome sequencing and annotation.</title>
        <authorList>
            <consortium name="The Broad Institute Genomics Platform"/>
            <consortium name="The Broad Institute Genome Sequencing Center for Infectious Disease"/>
            <person name="Wu L."/>
            <person name="Ma J."/>
        </authorList>
    </citation>
    <scope>NUCLEOTIDE SEQUENCE [LARGE SCALE GENOMIC DNA]</scope>
    <source>
        <strain evidence="10">CGMCC 4.6946</strain>
    </source>
</reference>
<dbReference type="InterPro" id="IPR035906">
    <property type="entry name" value="MetI-like_sf"/>
</dbReference>
<keyword evidence="3" id="KW-1003">Cell membrane</keyword>
<feature type="transmembrane region" description="Helical" evidence="7">
    <location>
        <begin position="90"/>
        <end position="109"/>
    </location>
</feature>
<feature type="transmembrane region" description="Helical" evidence="7">
    <location>
        <begin position="233"/>
        <end position="254"/>
    </location>
</feature>
<protein>
    <submittedName>
        <fullName evidence="9">PhnE/PtxC family ABC transporter permease</fullName>
    </submittedName>
</protein>
<dbReference type="PANTHER" id="PTHR30043:SF1">
    <property type="entry name" value="ABC TRANSPORT SYSTEM PERMEASE PROTEIN P69"/>
    <property type="match status" value="1"/>
</dbReference>
<dbReference type="PRINTS" id="PR00173">
    <property type="entry name" value="EDTRNSPORT"/>
</dbReference>
<evidence type="ECO:0000313" key="10">
    <source>
        <dbReference type="Proteomes" id="UP001595797"/>
    </source>
</evidence>
<evidence type="ECO:0000256" key="5">
    <source>
        <dbReference type="ARBA" id="ARBA00022989"/>
    </source>
</evidence>
<keyword evidence="4 7" id="KW-0812">Transmembrane</keyword>
<organism evidence="9 10">
    <name type="scientific">Kocuria oceani</name>
    <dbReference type="NCBI Taxonomy" id="988827"/>
    <lineage>
        <taxon>Bacteria</taxon>
        <taxon>Bacillati</taxon>
        <taxon>Actinomycetota</taxon>
        <taxon>Actinomycetes</taxon>
        <taxon>Micrococcales</taxon>
        <taxon>Micrococcaceae</taxon>
        <taxon>Kocuria</taxon>
    </lineage>
</organism>
<evidence type="ECO:0000256" key="2">
    <source>
        <dbReference type="ARBA" id="ARBA00022448"/>
    </source>
</evidence>
<evidence type="ECO:0000256" key="6">
    <source>
        <dbReference type="ARBA" id="ARBA00023136"/>
    </source>
</evidence>
<dbReference type="PANTHER" id="PTHR30043">
    <property type="entry name" value="PHOSPHONATES TRANSPORT SYSTEM PERMEASE PROTEIN"/>
    <property type="match status" value="1"/>
</dbReference>
<dbReference type="PROSITE" id="PS50928">
    <property type="entry name" value="ABC_TM1"/>
    <property type="match status" value="2"/>
</dbReference>
<gene>
    <name evidence="9" type="ORF">ACFPCS_15790</name>
</gene>
<comment type="similarity">
    <text evidence="7">Belongs to the binding-protein-dependent transport system permease family.</text>
</comment>
<evidence type="ECO:0000256" key="7">
    <source>
        <dbReference type="RuleBase" id="RU363032"/>
    </source>
</evidence>
<feature type="transmembrane region" description="Helical" evidence="7">
    <location>
        <begin position="350"/>
        <end position="373"/>
    </location>
</feature>
<feature type="transmembrane region" description="Helical" evidence="7">
    <location>
        <begin position="260"/>
        <end position="278"/>
    </location>
</feature>
<dbReference type="EMBL" id="JBHSIW010000024">
    <property type="protein sequence ID" value="MFC4905032.1"/>
    <property type="molecule type" value="Genomic_DNA"/>
</dbReference>
<feature type="transmembrane region" description="Helical" evidence="7">
    <location>
        <begin position="205"/>
        <end position="224"/>
    </location>
</feature>
<evidence type="ECO:0000256" key="1">
    <source>
        <dbReference type="ARBA" id="ARBA00004651"/>
    </source>
</evidence>